<evidence type="ECO:0000313" key="1">
    <source>
        <dbReference type="EMBL" id="KAH6938924.1"/>
    </source>
</evidence>
<evidence type="ECO:0000313" key="2">
    <source>
        <dbReference type="Proteomes" id="UP000821845"/>
    </source>
</evidence>
<accession>A0ACB7SYD6</accession>
<name>A0ACB7SYD6_HYAAI</name>
<dbReference type="Proteomes" id="UP000821845">
    <property type="component" value="Chromosome 2"/>
</dbReference>
<keyword evidence="2" id="KW-1185">Reference proteome</keyword>
<proteinExistence type="predicted"/>
<gene>
    <name evidence="1" type="ORF">HPB50_014860</name>
</gene>
<dbReference type="EMBL" id="CM023482">
    <property type="protein sequence ID" value="KAH6938924.1"/>
    <property type="molecule type" value="Genomic_DNA"/>
</dbReference>
<comment type="caution">
    <text evidence="1">The sequence shown here is derived from an EMBL/GenBank/DDBJ whole genome shotgun (WGS) entry which is preliminary data.</text>
</comment>
<sequence>MDRDARQVVTRPTYPRESACESLDNGLNVASAFSMVVRTRATGSCFRDTERLMVSAPASLLCRPSTPEGLNHQREYASPESCELGQPESPTVSSVVNAPYSLQRDDTNITNVMCFERVDNEQNWTL</sequence>
<organism evidence="1 2">
    <name type="scientific">Hyalomma asiaticum</name>
    <name type="common">Tick</name>
    <dbReference type="NCBI Taxonomy" id="266040"/>
    <lineage>
        <taxon>Eukaryota</taxon>
        <taxon>Metazoa</taxon>
        <taxon>Ecdysozoa</taxon>
        <taxon>Arthropoda</taxon>
        <taxon>Chelicerata</taxon>
        <taxon>Arachnida</taxon>
        <taxon>Acari</taxon>
        <taxon>Parasitiformes</taxon>
        <taxon>Ixodida</taxon>
        <taxon>Ixodoidea</taxon>
        <taxon>Ixodidae</taxon>
        <taxon>Hyalomminae</taxon>
        <taxon>Hyalomma</taxon>
    </lineage>
</organism>
<protein>
    <submittedName>
        <fullName evidence="1">Uncharacterized protein</fullName>
    </submittedName>
</protein>
<reference evidence="1" key="1">
    <citation type="submission" date="2020-05" db="EMBL/GenBank/DDBJ databases">
        <title>Large-scale comparative analyses of tick genomes elucidate their genetic diversity and vector capacities.</title>
        <authorList>
            <person name="Jia N."/>
            <person name="Wang J."/>
            <person name="Shi W."/>
            <person name="Du L."/>
            <person name="Sun Y."/>
            <person name="Zhan W."/>
            <person name="Jiang J."/>
            <person name="Wang Q."/>
            <person name="Zhang B."/>
            <person name="Ji P."/>
            <person name="Sakyi L.B."/>
            <person name="Cui X."/>
            <person name="Yuan T."/>
            <person name="Jiang B."/>
            <person name="Yang W."/>
            <person name="Lam T.T.-Y."/>
            <person name="Chang Q."/>
            <person name="Ding S."/>
            <person name="Wang X."/>
            <person name="Zhu J."/>
            <person name="Ruan X."/>
            <person name="Zhao L."/>
            <person name="Wei J."/>
            <person name="Que T."/>
            <person name="Du C."/>
            <person name="Cheng J."/>
            <person name="Dai P."/>
            <person name="Han X."/>
            <person name="Huang E."/>
            <person name="Gao Y."/>
            <person name="Liu J."/>
            <person name="Shao H."/>
            <person name="Ye R."/>
            <person name="Li L."/>
            <person name="Wei W."/>
            <person name="Wang X."/>
            <person name="Wang C."/>
            <person name="Yang T."/>
            <person name="Huo Q."/>
            <person name="Li W."/>
            <person name="Guo W."/>
            <person name="Chen H."/>
            <person name="Zhou L."/>
            <person name="Ni X."/>
            <person name="Tian J."/>
            <person name="Zhou Y."/>
            <person name="Sheng Y."/>
            <person name="Liu T."/>
            <person name="Pan Y."/>
            <person name="Xia L."/>
            <person name="Li J."/>
            <person name="Zhao F."/>
            <person name="Cao W."/>
        </authorList>
    </citation>
    <scope>NUCLEOTIDE SEQUENCE</scope>
    <source>
        <strain evidence="1">Hyas-2018</strain>
    </source>
</reference>